<proteinExistence type="predicted"/>
<dbReference type="InterPro" id="IPR032710">
    <property type="entry name" value="NTF2-like_dom_sf"/>
</dbReference>
<dbReference type="Proteomes" id="UP000316343">
    <property type="component" value="Unassembled WGS sequence"/>
</dbReference>
<dbReference type="SUPFAM" id="SSF54427">
    <property type="entry name" value="NTF2-like"/>
    <property type="match status" value="1"/>
</dbReference>
<keyword evidence="1" id="KW-0732">Signal</keyword>
<evidence type="ECO:0000313" key="2">
    <source>
        <dbReference type="EMBL" id="TRD10506.1"/>
    </source>
</evidence>
<sequence length="139" mass="14890">MRLRNIIFTAAILTASPVVGAEEDNPENGQDQSAARAVQAHVDAYRSGDLGRFLGTFAPDAIVNLNGVTVATGHQQISALYRVNFVQGAPAIRVDSSGMNGDLLFLSIAYIFPDGSEVCCSYSEYEVTNGKITRLYTQG</sequence>
<keyword evidence="3" id="KW-1185">Reference proteome</keyword>
<dbReference type="Gene3D" id="3.10.450.50">
    <property type="match status" value="1"/>
</dbReference>
<name>A0A547P8Q4_9SPHN</name>
<accession>A0A547P8Q4</accession>
<protein>
    <submittedName>
        <fullName evidence="2">Nuclear transport factor 2 family protein</fullName>
    </submittedName>
</protein>
<reference evidence="2 3" key="1">
    <citation type="submission" date="2019-06" db="EMBL/GenBank/DDBJ databases">
        <title>Erythrobacter insulae sp. nov., isolated from a tidal flat.</title>
        <authorList>
            <person name="Yoon J.-H."/>
        </authorList>
    </citation>
    <scope>NUCLEOTIDE SEQUENCE [LARGE SCALE GENOMIC DNA]</scope>
    <source>
        <strain evidence="2 3">JBTF-M21</strain>
    </source>
</reference>
<dbReference type="AlphaFoldDB" id="A0A547P8Q4"/>
<evidence type="ECO:0000313" key="3">
    <source>
        <dbReference type="Proteomes" id="UP000316343"/>
    </source>
</evidence>
<feature type="signal peptide" evidence="1">
    <location>
        <begin position="1"/>
        <end position="21"/>
    </location>
</feature>
<feature type="chain" id="PRO_5021930410" evidence="1">
    <location>
        <begin position="22"/>
        <end position="139"/>
    </location>
</feature>
<organism evidence="2 3">
    <name type="scientific">Erythrobacter insulae</name>
    <dbReference type="NCBI Taxonomy" id="2584124"/>
    <lineage>
        <taxon>Bacteria</taxon>
        <taxon>Pseudomonadati</taxon>
        <taxon>Pseudomonadota</taxon>
        <taxon>Alphaproteobacteria</taxon>
        <taxon>Sphingomonadales</taxon>
        <taxon>Erythrobacteraceae</taxon>
        <taxon>Erythrobacter/Porphyrobacter group</taxon>
        <taxon>Erythrobacter</taxon>
    </lineage>
</organism>
<dbReference type="EMBL" id="VHJK01000001">
    <property type="protein sequence ID" value="TRD10506.1"/>
    <property type="molecule type" value="Genomic_DNA"/>
</dbReference>
<dbReference type="OrthoDB" id="8684708at2"/>
<evidence type="ECO:0000256" key="1">
    <source>
        <dbReference type="SAM" id="SignalP"/>
    </source>
</evidence>
<comment type="caution">
    <text evidence="2">The sequence shown here is derived from an EMBL/GenBank/DDBJ whole genome shotgun (WGS) entry which is preliminary data.</text>
</comment>
<gene>
    <name evidence="2" type="ORF">FGU71_00570</name>
</gene>